<dbReference type="AlphaFoldDB" id="A0A0W0FA70"/>
<comment type="caution">
    <text evidence="1">The sequence shown here is derived from an EMBL/GenBank/DDBJ whole genome shotgun (WGS) entry which is preliminary data.</text>
</comment>
<evidence type="ECO:0000313" key="1">
    <source>
        <dbReference type="EMBL" id="KTB33198.1"/>
    </source>
</evidence>
<accession>A0A0W0FA70</accession>
<reference evidence="1 2" key="1">
    <citation type="submission" date="2015-12" db="EMBL/GenBank/DDBJ databases">
        <title>Draft genome sequence of Moniliophthora roreri, the causal agent of frosty pod rot of cacao.</title>
        <authorList>
            <person name="Aime M.C."/>
            <person name="Diaz-Valderrama J.R."/>
            <person name="Kijpornyongpan T."/>
            <person name="Phillips-Mora W."/>
        </authorList>
    </citation>
    <scope>NUCLEOTIDE SEQUENCE [LARGE SCALE GENOMIC DNA]</scope>
    <source>
        <strain evidence="1 2">MCA 2952</strain>
    </source>
</reference>
<dbReference type="Proteomes" id="UP000054988">
    <property type="component" value="Unassembled WGS sequence"/>
</dbReference>
<organism evidence="1 2">
    <name type="scientific">Moniliophthora roreri</name>
    <name type="common">Frosty pod rot fungus</name>
    <name type="synonym">Monilia roreri</name>
    <dbReference type="NCBI Taxonomy" id="221103"/>
    <lineage>
        <taxon>Eukaryota</taxon>
        <taxon>Fungi</taxon>
        <taxon>Dikarya</taxon>
        <taxon>Basidiomycota</taxon>
        <taxon>Agaricomycotina</taxon>
        <taxon>Agaricomycetes</taxon>
        <taxon>Agaricomycetidae</taxon>
        <taxon>Agaricales</taxon>
        <taxon>Marasmiineae</taxon>
        <taxon>Marasmiaceae</taxon>
        <taxon>Moniliophthora</taxon>
    </lineage>
</organism>
<name>A0A0W0FA70_MONRR</name>
<protein>
    <submittedName>
        <fullName evidence="1">Uncharacterized protein</fullName>
    </submittedName>
</protein>
<dbReference type="EMBL" id="LATX01002186">
    <property type="protein sequence ID" value="KTB33198.1"/>
    <property type="molecule type" value="Genomic_DNA"/>
</dbReference>
<gene>
    <name evidence="1" type="ORF">WG66_14219</name>
</gene>
<proteinExistence type="predicted"/>
<sequence length="79" mass="9076">MPVACQWHAEMPGDVILPMKVTPLRLPKQKYTDFSPEEGNVQQHSSHGWTTLQSYIANIGFTTHTRFDRENGHHKCDVE</sequence>
<evidence type="ECO:0000313" key="2">
    <source>
        <dbReference type="Proteomes" id="UP000054988"/>
    </source>
</evidence>